<dbReference type="Proteomes" id="UP000886884">
    <property type="component" value="Unassembled WGS sequence"/>
</dbReference>
<evidence type="ECO:0000259" key="1">
    <source>
        <dbReference type="Pfam" id="PF00144"/>
    </source>
</evidence>
<dbReference type="PANTHER" id="PTHR43283">
    <property type="entry name" value="BETA-LACTAMASE-RELATED"/>
    <property type="match status" value="1"/>
</dbReference>
<protein>
    <submittedName>
        <fullName evidence="2">Serine hydrolase</fullName>
    </submittedName>
</protein>
<proteinExistence type="predicted"/>
<accession>A0A9D1P6C0</accession>
<dbReference type="InterPro" id="IPR001466">
    <property type="entry name" value="Beta-lactam-related"/>
</dbReference>
<organism evidence="2 3">
    <name type="scientific">Candidatus Ornithocaccomicrobium faecavium</name>
    <dbReference type="NCBI Taxonomy" id="2840890"/>
    <lineage>
        <taxon>Bacteria</taxon>
        <taxon>Bacillati</taxon>
        <taxon>Bacillota</taxon>
        <taxon>Clostridia</taxon>
        <taxon>Candidatus Ornithocaccomicrobium</taxon>
    </lineage>
</organism>
<reference evidence="2" key="1">
    <citation type="submission" date="2020-10" db="EMBL/GenBank/DDBJ databases">
        <authorList>
            <person name="Gilroy R."/>
        </authorList>
    </citation>
    <scope>NUCLEOTIDE SEQUENCE</scope>
    <source>
        <strain evidence="2">CHK183-6373</strain>
    </source>
</reference>
<dbReference type="PANTHER" id="PTHR43283:SF7">
    <property type="entry name" value="BETA-LACTAMASE-RELATED DOMAIN-CONTAINING PROTEIN"/>
    <property type="match status" value="1"/>
</dbReference>
<dbReference type="GO" id="GO:0016787">
    <property type="term" value="F:hydrolase activity"/>
    <property type="evidence" value="ECO:0007669"/>
    <property type="project" value="UniProtKB-KW"/>
</dbReference>
<dbReference type="AlphaFoldDB" id="A0A9D1P6C0"/>
<feature type="domain" description="Beta-lactamase-related" evidence="1">
    <location>
        <begin position="39"/>
        <end position="301"/>
    </location>
</feature>
<dbReference type="Gene3D" id="3.40.710.10">
    <property type="entry name" value="DD-peptidase/beta-lactamase superfamily"/>
    <property type="match status" value="1"/>
</dbReference>
<sequence length="471" mass="51849">MHFPKEDFVRATPESMGIESQAIEKVLSTIVREQKDVHSMLVLRDGVLVHEQYFAPYARDAQHEMFSCSKTFTSMLIGIAQGKKLLNLQDTVRSFFPEVAVEHPSANLDAMTVRDLLMMGTGHAKDTWGALSQSGQEDWAQVFLNLPVEYAPGTHFVYNTGATYMLSAILTKVTGRSALDLAQEWIFSRIGIEGARWDACPKGISLGGVGLSVRPVDMARFGLLIANEGAWEGEQIIPADYIHEARAKQIDNNTGNPDPNWCAGYGYQMWCCRFGAFRADGMGGQYIVMDLERKLVVVFTSALGSDIGVPLQYLENLLLPGVHAQSLPENARAYASLTRLARELAHPAPAAAPENVPWGEYALEENPLGIARFGWTEKEILLQRHGAVLRVPYEWGAPVVTRLPEETARAWEMRAPELAVTGLPGATPRVRLHVVGGPFTMYISLEANGAGMEAALRHTVYGSARVRARKA</sequence>
<name>A0A9D1P6C0_9FIRM</name>
<evidence type="ECO:0000313" key="2">
    <source>
        <dbReference type="EMBL" id="HIV26494.1"/>
    </source>
</evidence>
<reference evidence="2" key="2">
    <citation type="journal article" date="2021" name="PeerJ">
        <title>Extensive microbial diversity within the chicken gut microbiome revealed by metagenomics and culture.</title>
        <authorList>
            <person name="Gilroy R."/>
            <person name="Ravi A."/>
            <person name="Getino M."/>
            <person name="Pursley I."/>
            <person name="Horton D.L."/>
            <person name="Alikhan N.F."/>
            <person name="Baker D."/>
            <person name="Gharbi K."/>
            <person name="Hall N."/>
            <person name="Watson M."/>
            <person name="Adriaenssens E.M."/>
            <person name="Foster-Nyarko E."/>
            <person name="Jarju S."/>
            <person name="Secka A."/>
            <person name="Antonio M."/>
            <person name="Oren A."/>
            <person name="Chaudhuri R.R."/>
            <person name="La Ragione R."/>
            <person name="Hildebrand F."/>
            <person name="Pallen M.J."/>
        </authorList>
    </citation>
    <scope>NUCLEOTIDE SEQUENCE</scope>
    <source>
        <strain evidence="2">CHK183-6373</strain>
    </source>
</reference>
<keyword evidence="2" id="KW-0378">Hydrolase</keyword>
<dbReference type="InterPro" id="IPR050789">
    <property type="entry name" value="Diverse_Enzym_Activities"/>
</dbReference>
<comment type="caution">
    <text evidence="2">The sequence shown here is derived from an EMBL/GenBank/DDBJ whole genome shotgun (WGS) entry which is preliminary data.</text>
</comment>
<gene>
    <name evidence="2" type="ORF">IAA64_00875</name>
</gene>
<dbReference type="Pfam" id="PF00144">
    <property type="entry name" value="Beta-lactamase"/>
    <property type="match status" value="1"/>
</dbReference>
<dbReference type="SUPFAM" id="SSF56601">
    <property type="entry name" value="beta-lactamase/transpeptidase-like"/>
    <property type="match status" value="1"/>
</dbReference>
<evidence type="ECO:0000313" key="3">
    <source>
        <dbReference type="Proteomes" id="UP000886884"/>
    </source>
</evidence>
<dbReference type="EMBL" id="DVOT01000016">
    <property type="protein sequence ID" value="HIV26494.1"/>
    <property type="molecule type" value="Genomic_DNA"/>
</dbReference>
<dbReference type="InterPro" id="IPR012338">
    <property type="entry name" value="Beta-lactam/transpept-like"/>
</dbReference>